<accession>A0A7Y9U7T3</accession>
<dbReference type="RefSeq" id="WP_179634822.1">
    <property type="nucleotide sequence ID" value="NZ_CAXYYM010000067.1"/>
</dbReference>
<proteinExistence type="predicted"/>
<gene>
    <name evidence="1" type="ORF">BDD16_003123</name>
</gene>
<evidence type="ECO:0000313" key="2">
    <source>
        <dbReference type="Proteomes" id="UP000518288"/>
    </source>
</evidence>
<protein>
    <submittedName>
        <fullName evidence="1">MSHA biogenesis protein MshI</fullName>
    </submittedName>
</protein>
<keyword evidence="2" id="KW-1185">Reference proteome</keyword>
<sequence>MFSWLRQPRLDGWVVVVPQGATAQALYLRWPADGRPQVRWACPLDWSAPMTSLRDLRRQRALQRHHRLLVLQRHQYLLLPAEAPEVPREQWADAVRWQLRDLVSFPVADAQIDLLEIPAETNQRGRPSVLAAIAPRQELASVAEDALRARAPWKVMDLPETALRNLATLLEEPGRGIALLLIDETHSTLVITAGGELLQARHIDVSAAQIAEPDEALRQQAFDRAGLELQRTLDSFERLFSRVTLSRLVVSTTTSDAFTDYVRELLYVPVVRLRIEDCIDFDGADLAGTLTAATVSPIAIGAALRRA</sequence>
<evidence type="ECO:0000313" key="1">
    <source>
        <dbReference type="EMBL" id="NYG34137.1"/>
    </source>
</evidence>
<dbReference type="Proteomes" id="UP000518288">
    <property type="component" value="Unassembled WGS sequence"/>
</dbReference>
<comment type="caution">
    <text evidence="1">The sequence shown here is derived from an EMBL/GenBank/DDBJ whole genome shotgun (WGS) entry which is preliminary data.</text>
</comment>
<dbReference type="AlphaFoldDB" id="A0A7Y9U7T3"/>
<dbReference type="EMBL" id="JACCFH010000001">
    <property type="protein sequence ID" value="NYG34137.1"/>
    <property type="molecule type" value="Genomic_DNA"/>
</dbReference>
<name>A0A7Y9U7T3_9BURK</name>
<reference evidence="1 2" key="1">
    <citation type="submission" date="2020-07" db="EMBL/GenBank/DDBJ databases">
        <title>Genomic Encyclopedia of Archaeal and Bacterial Type Strains, Phase II (KMG-II): from individual species to whole genera.</title>
        <authorList>
            <person name="Goeker M."/>
        </authorList>
    </citation>
    <scope>NUCLEOTIDE SEQUENCE [LARGE SCALE GENOMIC DNA]</scope>
    <source>
        <strain evidence="1 2">DSM 21226</strain>
    </source>
</reference>
<organism evidence="1 2">
    <name type="scientific">Sphaerotilus montanus</name>
    <dbReference type="NCBI Taxonomy" id="522889"/>
    <lineage>
        <taxon>Bacteria</taxon>
        <taxon>Pseudomonadati</taxon>
        <taxon>Pseudomonadota</taxon>
        <taxon>Betaproteobacteria</taxon>
        <taxon>Burkholderiales</taxon>
        <taxon>Sphaerotilaceae</taxon>
        <taxon>Sphaerotilus</taxon>
    </lineage>
</organism>